<dbReference type="SUPFAM" id="SSF57716">
    <property type="entry name" value="Glucocorticoid receptor-like (DNA-binding domain)"/>
    <property type="match status" value="1"/>
</dbReference>
<gene>
    <name evidence="7" type="ORF">VP91_00001160</name>
</gene>
<dbReference type="PROSITE" id="PS51128">
    <property type="entry name" value="ZF_DKSA_2"/>
    <property type="match status" value="1"/>
</dbReference>
<keyword evidence="8" id="KW-1185">Reference proteome</keyword>
<evidence type="ECO:0000256" key="3">
    <source>
        <dbReference type="ARBA" id="ARBA00022833"/>
    </source>
</evidence>
<evidence type="ECO:0000256" key="4">
    <source>
        <dbReference type="PROSITE-ProRule" id="PRU00510"/>
    </source>
</evidence>
<dbReference type="PANTHER" id="PTHR33823:SF2">
    <property type="entry name" value="RNA POLYMERASE-BINDING TRANSCRIPTION FACTOR DKSA"/>
    <property type="match status" value="1"/>
</dbReference>
<dbReference type="Pfam" id="PF01258">
    <property type="entry name" value="zf-dskA_traR"/>
    <property type="match status" value="1"/>
</dbReference>
<protein>
    <submittedName>
        <fullName evidence="7">TraR/DksA family transcriptional regulator</fullName>
    </submittedName>
</protein>
<accession>A0ABX1SYS5</accession>
<dbReference type="InterPro" id="IPR000962">
    <property type="entry name" value="Znf_DskA_TraR"/>
</dbReference>
<dbReference type="InterPro" id="IPR048489">
    <property type="entry name" value="DksA_N"/>
</dbReference>
<dbReference type="EMBL" id="LANA01000001">
    <property type="protein sequence ID" value="NMN66986.1"/>
    <property type="molecule type" value="Genomic_DNA"/>
</dbReference>
<evidence type="ECO:0000313" key="8">
    <source>
        <dbReference type="Proteomes" id="UP001166004"/>
    </source>
</evidence>
<organism evidence="7 8">
    <name type="scientific">Pelagibacter ubique</name>
    <dbReference type="NCBI Taxonomy" id="198252"/>
    <lineage>
        <taxon>Bacteria</taxon>
        <taxon>Pseudomonadati</taxon>
        <taxon>Pseudomonadota</taxon>
        <taxon>Alphaproteobacteria</taxon>
        <taxon>Candidatus Pelagibacterales</taxon>
        <taxon>Candidatus Pelagibacteraceae</taxon>
        <taxon>Candidatus Pelagibacter</taxon>
    </lineage>
</organism>
<dbReference type="RefSeq" id="WP_169035511.1">
    <property type="nucleotide sequence ID" value="NZ_LANA01000001.1"/>
</dbReference>
<evidence type="ECO:0000256" key="2">
    <source>
        <dbReference type="ARBA" id="ARBA00022771"/>
    </source>
</evidence>
<dbReference type="InterPro" id="IPR037187">
    <property type="entry name" value="DnaK_N"/>
</dbReference>
<evidence type="ECO:0000313" key="7">
    <source>
        <dbReference type="EMBL" id="NMN66986.1"/>
    </source>
</evidence>
<feature type="domain" description="Zinc finger DksA/TraR C4-type" evidence="5">
    <location>
        <begin position="138"/>
        <end position="172"/>
    </location>
</feature>
<comment type="caution">
    <text evidence="7">The sequence shown here is derived from an EMBL/GenBank/DDBJ whole genome shotgun (WGS) entry which is preliminary data.</text>
</comment>
<keyword evidence="1" id="KW-0479">Metal-binding</keyword>
<keyword evidence="3" id="KW-0862">Zinc</keyword>
<feature type="domain" description="DnaK suppressor protein DksA N-terminal" evidence="6">
    <location>
        <begin position="64"/>
        <end position="134"/>
    </location>
</feature>
<feature type="zinc finger region" description="dksA C4-type" evidence="4">
    <location>
        <begin position="142"/>
        <end position="166"/>
    </location>
</feature>
<reference evidence="7 8" key="1">
    <citation type="submission" date="2019-07" db="EMBL/GenBank/DDBJ databases">
        <title>SAR11 Genome Evolution.</title>
        <authorList>
            <person name="Giovannoni S."/>
        </authorList>
    </citation>
    <scope>NUCLEOTIDE SEQUENCE [LARGE SCALE GENOMIC DNA]</scope>
    <source>
        <strain evidence="7 8">HTCC9565</strain>
    </source>
</reference>
<dbReference type="SUPFAM" id="SSF109635">
    <property type="entry name" value="DnaK suppressor protein DksA, alpha-hairpin domain"/>
    <property type="match status" value="1"/>
</dbReference>
<evidence type="ECO:0000259" key="6">
    <source>
        <dbReference type="Pfam" id="PF21157"/>
    </source>
</evidence>
<proteinExistence type="predicted"/>
<dbReference type="InterPro" id="IPR020458">
    <property type="entry name" value="Znf_DskA_TraR_CS"/>
</dbReference>
<evidence type="ECO:0000256" key="1">
    <source>
        <dbReference type="ARBA" id="ARBA00022723"/>
    </source>
</evidence>
<name>A0ABX1SYS5_PELUQ</name>
<sequence>MPKISKSSTKKTKTKTKKVGVAIKKPKKIIKKNSVKEKKAKEPIKISKNYTPKDTEKYMCDKHLSFFKIKLTEWKKELVRANNEALYHGSMDDNSVSADVVDQASSYTDKTVEMKAINRQIKLISKIDQALLRIKNNTYGFCEETAEPIGLKRLMARPVADLCISAQEKHEKEEKVYADD</sequence>
<dbReference type="Gene3D" id="1.20.120.910">
    <property type="entry name" value="DksA, coiled-coil domain"/>
    <property type="match status" value="1"/>
</dbReference>
<dbReference type="Proteomes" id="UP001166004">
    <property type="component" value="Unassembled WGS sequence"/>
</dbReference>
<keyword evidence="2" id="KW-0863">Zinc-finger</keyword>
<dbReference type="PANTHER" id="PTHR33823">
    <property type="entry name" value="RNA POLYMERASE-BINDING TRANSCRIPTION FACTOR DKSA-RELATED"/>
    <property type="match status" value="1"/>
</dbReference>
<dbReference type="Pfam" id="PF21157">
    <property type="entry name" value="DksA_N"/>
    <property type="match status" value="1"/>
</dbReference>
<dbReference type="PROSITE" id="PS01102">
    <property type="entry name" value="ZF_DKSA_1"/>
    <property type="match status" value="1"/>
</dbReference>
<evidence type="ECO:0000259" key="5">
    <source>
        <dbReference type="Pfam" id="PF01258"/>
    </source>
</evidence>